<accession>F4RLU2</accession>
<dbReference type="HOGENOM" id="CLU_1315649_0_0_1"/>
<evidence type="ECO:0000313" key="2">
    <source>
        <dbReference type="EMBL" id="EGG06697.1"/>
    </source>
</evidence>
<organism evidence="3">
    <name type="scientific">Melampsora larici-populina (strain 98AG31 / pathotype 3-4-7)</name>
    <name type="common">Poplar leaf rust fungus</name>
    <dbReference type="NCBI Taxonomy" id="747676"/>
    <lineage>
        <taxon>Eukaryota</taxon>
        <taxon>Fungi</taxon>
        <taxon>Dikarya</taxon>
        <taxon>Basidiomycota</taxon>
        <taxon>Pucciniomycotina</taxon>
        <taxon>Pucciniomycetes</taxon>
        <taxon>Pucciniales</taxon>
        <taxon>Melampsoraceae</taxon>
        <taxon>Melampsora</taxon>
    </lineage>
</organism>
<proteinExistence type="predicted"/>
<dbReference type="EMBL" id="GL883107">
    <property type="protein sequence ID" value="EGG06697.1"/>
    <property type="molecule type" value="Genomic_DNA"/>
</dbReference>
<dbReference type="KEGG" id="mlr:MELLADRAFT_63210"/>
<evidence type="ECO:0000256" key="1">
    <source>
        <dbReference type="SAM" id="MobiDB-lite"/>
    </source>
</evidence>
<dbReference type="InParanoid" id="F4RLU2"/>
<dbReference type="AlphaFoldDB" id="F4RLU2"/>
<dbReference type="RefSeq" id="XP_007410137.1">
    <property type="nucleotide sequence ID" value="XM_007410075.1"/>
</dbReference>
<feature type="compositionally biased region" description="Basic and acidic residues" evidence="1">
    <location>
        <begin position="162"/>
        <end position="180"/>
    </location>
</feature>
<feature type="region of interest" description="Disordered" evidence="1">
    <location>
        <begin position="105"/>
        <end position="126"/>
    </location>
</feature>
<protein>
    <submittedName>
        <fullName evidence="2">Uncharacterized protein</fullName>
    </submittedName>
</protein>
<sequence length="209" mass="24018">MFDWIIEVNLVEEKELSESEKSSLLSKQDQNKIDEVERTKTNSKKPQTSGNEKPIDRSESSSSSSSESESESKETKKPKNSLIEQFKQMYQNWKKTIISNWKKHTSMEPLEKEETKTYPESKPGTYKHWYRTSDSILARLFRGIRRYFTLNKPQPVKGPLKPKVEEKAPTTETKLAESTKDLPTATGSKDTEKPKEVQVGSEVDPKKTS</sequence>
<feature type="compositionally biased region" description="Basic and acidic residues" evidence="1">
    <location>
        <begin position="105"/>
        <end position="119"/>
    </location>
</feature>
<dbReference type="Proteomes" id="UP000001072">
    <property type="component" value="Unassembled WGS sequence"/>
</dbReference>
<name>F4RLU2_MELLP</name>
<keyword evidence="3" id="KW-1185">Reference proteome</keyword>
<dbReference type="GeneID" id="18930058"/>
<feature type="region of interest" description="Disordered" evidence="1">
    <location>
        <begin position="152"/>
        <end position="209"/>
    </location>
</feature>
<dbReference type="VEuPathDB" id="FungiDB:MELLADRAFT_63210"/>
<gene>
    <name evidence="2" type="ORF">MELLADRAFT_63210</name>
</gene>
<evidence type="ECO:0000313" key="3">
    <source>
        <dbReference type="Proteomes" id="UP000001072"/>
    </source>
</evidence>
<feature type="compositionally biased region" description="Basic and acidic residues" evidence="1">
    <location>
        <begin position="29"/>
        <end position="40"/>
    </location>
</feature>
<feature type="region of interest" description="Disordered" evidence="1">
    <location>
        <begin position="14"/>
        <end position="83"/>
    </location>
</feature>
<dbReference type="OrthoDB" id="10447164at2759"/>
<reference evidence="3" key="1">
    <citation type="journal article" date="2011" name="Proc. Natl. Acad. Sci. U.S.A.">
        <title>Obligate biotrophy features unraveled by the genomic analysis of rust fungi.</title>
        <authorList>
            <person name="Duplessis S."/>
            <person name="Cuomo C.A."/>
            <person name="Lin Y.-C."/>
            <person name="Aerts A."/>
            <person name="Tisserant E."/>
            <person name="Veneault-Fourrey C."/>
            <person name="Joly D.L."/>
            <person name="Hacquard S."/>
            <person name="Amselem J."/>
            <person name="Cantarel B.L."/>
            <person name="Chiu R."/>
            <person name="Coutinho P.M."/>
            <person name="Feau N."/>
            <person name="Field M."/>
            <person name="Frey P."/>
            <person name="Gelhaye E."/>
            <person name="Goldberg J."/>
            <person name="Grabherr M.G."/>
            <person name="Kodira C.D."/>
            <person name="Kohler A."/>
            <person name="Kuees U."/>
            <person name="Lindquist E.A."/>
            <person name="Lucas S.M."/>
            <person name="Mago R."/>
            <person name="Mauceli E."/>
            <person name="Morin E."/>
            <person name="Murat C."/>
            <person name="Pangilinan J.L."/>
            <person name="Park R."/>
            <person name="Pearson M."/>
            <person name="Quesneville H."/>
            <person name="Rouhier N."/>
            <person name="Sakthikumar S."/>
            <person name="Salamov A.A."/>
            <person name="Schmutz J."/>
            <person name="Selles B."/>
            <person name="Shapiro H."/>
            <person name="Tanguay P."/>
            <person name="Tuskan G.A."/>
            <person name="Henrissat B."/>
            <person name="Van de Peer Y."/>
            <person name="Rouze P."/>
            <person name="Ellis J.G."/>
            <person name="Dodds P.N."/>
            <person name="Schein J.E."/>
            <person name="Zhong S."/>
            <person name="Hamelin R.C."/>
            <person name="Grigoriev I.V."/>
            <person name="Szabo L.J."/>
            <person name="Martin F."/>
        </authorList>
    </citation>
    <scope>NUCLEOTIDE SEQUENCE [LARGE SCALE GENOMIC DNA]</scope>
    <source>
        <strain evidence="3">98AG31 / pathotype 3-4-7</strain>
    </source>
</reference>